<sequence length="436" mass="48009">MSLANTLFSAKEILRVKVSGNEYARLIHDATNEDPWGPTGEQMDKVCMAFLSGTVKIMEEIKLRLKNRDKSWRGCYKCLLLLDHLARNVPESGLPALCSVLSTVQLISQTFKYTGKNGTDHGLSVRERAKKLCDLLSDASALREERNKAAATRAKLSGAPVGPAGFGGFFQQGGQEFHDTAPPTSNVSSSFAGDIVMSRVQQERLDMELAVRIQREEEQRSGTSLSDARRLFRLEKEKNAAREASEKNDLELARRLEEEERRLASFGVDSLNLAPEAVPTSATTAGNTAGATQQKIEPPKSDVLDDLFSSAPAAPPSSIGAPTLQQAPLEDSFGAFMSTSPQPQQQQWPQQHQQWPQQQQQWPQQQQQQWPQQQQQQWPQQGQWASIPQGNSQPLAALVQQFSGTSSGGNWQAQPQQPSQMMGTGQGTTLPNTGTW</sequence>
<feature type="compositionally biased region" description="Low complexity" evidence="2">
    <location>
        <begin position="309"/>
        <end position="322"/>
    </location>
</feature>
<feature type="compositionally biased region" description="Low complexity" evidence="2">
    <location>
        <begin position="282"/>
        <end position="292"/>
    </location>
</feature>
<gene>
    <name evidence="4" type="ORF">TCIL3000_11_650</name>
</gene>
<accession>G0UZ66</accession>
<evidence type="ECO:0000259" key="3">
    <source>
        <dbReference type="PROSITE" id="PS50942"/>
    </source>
</evidence>
<dbReference type="Pfam" id="PF01417">
    <property type="entry name" value="ENTH"/>
    <property type="match status" value="1"/>
</dbReference>
<dbReference type="GO" id="GO:0005543">
    <property type="term" value="F:phospholipid binding"/>
    <property type="evidence" value="ECO:0007669"/>
    <property type="project" value="TreeGrafter"/>
</dbReference>
<dbReference type="GO" id="GO:0030276">
    <property type="term" value="F:clathrin binding"/>
    <property type="evidence" value="ECO:0007669"/>
    <property type="project" value="TreeGrafter"/>
</dbReference>
<dbReference type="PANTHER" id="PTHR12276:SF45">
    <property type="entry name" value="CLATHRIN INTERACTOR 1"/>
    <property type="match status" value="1"/>
</dbReference>
<name>G0UZ66_TRYCI</name>
<dbReference type="GO" id="GO:0005768">
    <property type="term" value="C:endosome"/>
    <property type="evidence" value="ECO:0007669"/>
    <property type="project" value="TreeGrafter"/>
</dbReference>
<evidence type="ECO:0000256" key="1">
    <source>
        <dbReference type="SAM" id="Coils"/>
    </source>
</evidence>
<dbReference type="VEuPathDB" id="TriTrypDB:TcIL3000.11.650"/>
<feature type="domain" description="ENTH" evidence="3">
    <location>
        <begin position="15"/>
        <end position="146"/>
    </location>
</feature>
<dbReference type="CDD" id="cd03571">
    <property type="entry name" value="ENTH"/>
    <property type="match status" value="1"/>
</dbReference>
<dbReference type="GO" id="GO:0030125">
    <property type="term" value="C:clathrin vesicle coat"/>
    <property type="evidence" value="ECO:0007669"/>
    <property type="project" value="TreeGrafter"/>
</dbReference>
<dbReference type="InterPro" id="IPR013809">
    <property type="entry name" value="ENTH"/>
</dbReference>
<evidence type="ECO:0000256" key="2">
    <source>
        <dbReference type="SAM" id="MobiDB-lite"/>
    </source>
</evidence>
<dbReference type="FunFam" id="1.25.40.90:FF:000006">
    <property type="entry name" value="Clathrin interactor 1"/>
    <property type="match status" value="1"/>
</dbReference>
<dbReference type="GO" id="GO:0006897">
    <property type="term" value="P:endocytosis"/>
    <property type="evidence" value="ECO:0007669"/>
    <property type="project" value="TreeGrafter"/>
</dbReference>
<feature type="coiled-coil region" evidence="1">
    <location>
        <begin position="234"/>
        <end position="262"/>
    </location>
</feature>
<evidence type="ECO:0000313" key="4">
    <source>
        <dbReference type="EMBL" id="CCC94685.1"/>
    </source>
</evidence>
<dbReference type="PANTHER" id="PTHR12276">
    <property type="entry name" value="EPSIN/ENT-RELATED"/>
    <property type="match status" value="1"/>
</dbReference>
<dbReference type="GO" id="GO:0005886">
    <property type="term" value="C:plasma membrane"/>
    <property type="evidence" value="ECO:0007669"/>
    <property type="project" value="TreeGrafter"/>
</dbReference>
<feature type="compositionally biased region" description="Low complexity" evidence="2">
    <location>
        <begin position="341"/>
        <end position="384"/>
    </location>
</feature>
<feature type="compositionally biased region" description="Polar residues" evidence="2">
    <location>
        <begin position="386"/>
        <end position="436"/>
    </location>
</feature>
<dbReference type="EMBL" id="HE575324">
    <property type="protein sequence ID" value="CCC94685.1"/>
    <property type="molecule type" value="Genomic_DNA"/>
</dbReference>
<dbReference type="SUPFAM" id="SSF48464">
    <property type="entry name" value="ENTH/VHS domain"/>
    <property type="match status" value="1"/>
</dbReference>
<feature type="region of interest" description="Disordered" evidence="2">
    <location>
        <begin position="278"/>
        <end position="297"/>
    </location>
</feature>
<proteinExistence type="predicted"/>
<keyword evidence="1" id="KW-0175">Coiled coil</keyword>
<dbReference type="SMART" id="SM00273">
    <property type="entry name" value="ENTH"/>
    <property type="match status" value="1"/>
</dbReference>
<dbReference type="AlphaFoldDB" id="G0UZ66"/>
<protein>
    <submittedName>
        <fullName evidence="4">Uncharacterized protein TCIL3000_11_650</fullName>
    </submittedName>
</protein>
<dbReference type="PROSITE" id="PS50942">
    <property type="entry name" value="ENTH"/>
    <property type="match status" value="1"/>
</dbReference>
<reference evidence="4" key="1">
    <citation type="journal article" date="2012" name="Proc. Natl. Acad. Sci. U.S.A.">
        <title>Antigenic diversity is generated by distinct evolutionary mechanisms in African trypanosome species.</title>
        <authorList>
            <person name="Jackson A.P."/>
            <person name="Berry A."/>
            <person name="Aslett M."/>
            <person name="Allison H.C."/>
            <person name="Burton P."/>
            <person name="Vavrova-Anderson J."/>
            <person name="Brown R."/>
            <person name="Browne H."/>
            <person name="Corton N."/>
            <person name="Hauser H."/>
            <person name="Gamble J."/>
            <person name="Gilderthorp R."/>
            <person name="Marcello L."/>
            <person name="McQuillan J."/>
            <person name="Otto T.D."/>
            <person name="Quail M.A."/>
            <person name="Sanders M.J."/>
            <person name="van Tonder A."/>
            <person name="Ginger M.L."/>
            <person name="Field M.C."/>
            <person name="Barry J.D."/>
            <person name="Hertz-Fowler C."/>
            <person name="Berriman M."/>
        </authorList>
    </citation>
    <scope>NUCLEOTIDE SEQUENCE</scope>
    <source>
        <strain evidence="4">IL3000</strain>
    </source>
</reference>
<dbReference type="InterPro" id="IPR008942">
    <property type="entry name" value="ENTH_VHS"/>
</dbReference>
<feature type="region of interest" description="Disordered" evidence="2">
    <location>
        <begin position="302"/>
        <end position="436"/>
    </location>
</feature>
<dbReference type="Gene3D" id="1.25.40.90">
    <property type="match status" value="1"/>
</dbReference>
<organism evidence="4">
    <name type="scientific">Trypanosoma congolense (strain IL3000)</name>
    <dbReference type="NCBI Taxonomy" id="1068625"/>
    <lineage>
        <taxon>Eukaryota</taxon>
        <taxon>Discoba</taxon>
        <taxon>Euglenozoa</taxon>
        <taxon>Kinetoplastea</taxon>
        <taxon>Metakinetoplastina</taxon>
        <taxon>Trypanosomatida</taxon>
        <taxon>Trypanosomatidae</taxon>
        <taxon>Trypanosoma</taxon>
        <taxon>Nannomonas</taxon>
    </lineage>
</organism>